<dbReference type="EMBL" id="BARV01014020">
    <property type="protein sequence ID" value="GAI28524.1"/>
    <property type="molecule type" value="Genomic_DNA"/>
</dbReference>
<organism evidence="1">
    <name type="scientific">marine sediment metagenome</name>
    <dbReference type="NCBI Taxonomy" id="412755"/>
    <lineage>
        <taxon>unclassified sequences</taxon>
        <taxon>metagenomes</taxon>
        <taxon>ecological metagenomes</taxon>
    </lineage>
</organism>
<gene>
    <name evidence="1" type="ORF">S06H3_24854</name>
</gene>
<accession>X1PC94</accession>
<protein>
    <submittedName>
        <fullName evidence="1">Uncharacterized protein</fullName>
    </submittedName>
</protein>
<evidence type="ECO:0000313" key="1">
    <source>
        <dbReference type="EMBL" id="GAI28524.1"/>
    </source>
</evidence>
<dbReference type="AlphaFoldDB" id="X1PC94"/>
<sequence length="86" mass="9492">DDIAAEDIEDGLHEYLCDKVEKDFDAFETGCCLSGELEGVFLVIPDPLEKYGLDLSHVKNKIESEARRLKLELVGDFGLVGGVYVS</sequence>
<name>X1PC94_9ZZZZ</name>
<comment type="caution">
    <text evidence="1">The sequence shown here is derived from an EMBL/GenBank/DDBJ whole genome shotgun (WGS) entry which is preliminary data.</text>
</comment>
<reference evidence="1" key="1">
    <citation type="journal article" date="2014" name="Front. Microbiol.">
        <title>High frequency of phylogenetically diverse reductive dehalogenase-homologous genes in deep subseafloor sedimentary metagenomes.</title>
        <authorList>
            <person name="Kawai M."/>
            <person name="Futagami T."/>
            <person name="Toyoda A."/>
            <person name="Takaki Y."/>
            <person name="Nishi S."/>
            <person name="Hori S."/>
            <person name="Arai W."/>
            <person name="Tsubouchi T."/>
            <person name="Morono Y."/>
            <person name="Uchiyama I."/>
            <person name="Ito T."/>
            <person name="Fujiyama A."/>
            <person name="Inagaki F."/>
            <person name="Takami H."/>
        </authorList>
    </citation>
    <scope>NUCLEOTIDE SEQUENCE</scope>
    <source>
        <strain evidence="1">Expedition CK06-06</strain>
    </source>
</reference>
<feature type="non-terminal residue" evidence="1">
    <location>
        <position position="1"/>
    </location>
</feature>
<proteinExistence type="predicted"/>